<reference evidence="7 8" key="1">
    <citation type="submission" date="2018-05" db="EMBL/GenBank/DDBJ databases">
        <title>Complete genome sequence of Gordonia terrae NRRL B-16283.</title>
        <authorList>
            <person name="Garlena R.A."/>
            <person name="Russell D.A."/>
            <person name="Hatfull G.F."/>
        </authorList>
    </citation>
    <scope>NUCLEOTIDE SEQUENCE [LARGE SCALE GENOMIC DNA]</scope>
    <source>
        <strain evidence="7 8">NRRL B-16283</strain>
    </source>
</reference>
<dbReference type="GO" id="GO:0016887">
    <property type="term" value="F:ATP hydrolysis activity"/>
    <property type="evidence" value="ECO:0007669"/>
    <property type="project" value="InterPro"/>
</dbReference>
<evidence type="ECO:0000256" key="5">
    <source>
        <dbReference type="ARBA" id="ARBA00022970"/>
    </source>
</evidence>
<dbReference type="EMBL" id="CP029604">
    <property type="protein sequence ID" value="AWO82949.1"/>
    <property type="molecule type" value="Genomic_DNA"/>
</dbReference>
<dbReference type="Proteomes" id="UP000247118">
    <property type="component" value="Chromosome"/>
</dbReference>
<dbReference type="GO" id="GO:0015807">
    <property type="term" value="P:L-amino acid transport"/>
    <property type="evidence" value="ECO:0007669"/>
    <property type="project" value="TreeGrafter"/>
</dbReference>
<name>A0AAD0K4J9_9ACTN</name>
<dbReference type="InterPro" id="IPR017871">
    <property type="entry name" value="ABC_transporter-like_CS"/>
</dbReference>
<dbReference type="RefSeq" id="WP_004023218.1">
    <property type="nucleotide sequence ID" value="NZ_CABEIC010000002.1"/>
</dbReference>
<dbReference type="InterPro" id="IPR027417">
    <property type="entry name" value="P-loop_NTPase"/>
</dbReference>
<dbReference type="PROSITE" id="PS50893">
    <property type="entry name" value="ABC_TRANSPORTER_2"/>
    <property type="match status" value="1"/>
</dbReference>
<feature type="domain" description="ABC transporter" evidence="6">
    <location>
        <begin position="4"/>
        <end position="235"/>
    </location>
</feature>
<evidence type="ECO:0000256" key="4">
    <source>
        <dbReference type="ARBA" id="ARBA00022840"/>
    </source>
</evidence>
<evidence type="ECO:0000313" key="7">
    <source>
        <dbReference type="EMBL" id="AWO82949.1"/>
    </source>
</evidence>
<sequence length="243" mass="26509">MNLLECRDVTTGYVRTRPCVRGVDLVVDRGRITCLLGPNGAGKTTLLMSLAGMLPRFDGRMTVDGRDIRGGHPREAVRSGIVLVADDRALFRSLTVAQNLRLAVRERSRRRIAIDEIINYFPDLEKRLHTAAGRLSGGEQQMLAIGRALLQKPKVLLIDELSMGLAPVIVDQILAVLQRLAGEEDLAVLLVEQHVHLALGIADHAVVLVHGELVLTEDASVLRADPSRIEKAYLGVDVATPQA</sequence>
<dbReference type="SUPFAM" id="SSF52540">
    <property type="entry name" value="P-loop containing nucleoside triphosphate hydrolases"/>
    <property type="match status" value="1"/>
</dbReference>
<dbReference type="PANTHER" id="PTHR43820">
    <property type="entry name" value="HIGH-AFFINITY BRANCHED-CHAIN AMINO ACID TRANSPORT ATP-BINDING PROTEIN LIVF"/>
    <property type="match status" value="1"/>
</dbReference>
<dbReference type="InterPro" id="IPR003439">
    <property type="entry name" value="ABC_transporter-like_ATP-bd"/>
</dbReference>
<evidence type="ECO:0000256" key="2">
    <source>
        <dbReference type="ARBA" id="ARBA00022448"/>
    </source>
</evidence>
<dbReference type="GeneID" id="32687055"/>
<dbReference type="InterPro" id="IPR052156">
    <property type="entry name" value="BCAA_Transport_ATP-bd_LivF"/>
</dbReference>
<keyword evidence="2" id="KW-0813">Transport</keyword>
<keyword evidence="4 7" id="KW-0067">ATP-binding</keyword>
<organism evidence="7 8">
    <name type="scientific">Gordonia terrae</name>
    <dbReference type="NCBI Taxonomy" id="2055"/>
    <lineage>
        <taxon>Bacteria</taxon>
        <taxon>Bacillati</taxon>
        <taxon>Actinomycetota</taxon>
        <taxon>Actinomycetes</taxon>
        <taxon>Mycobacteriales</taxon>
        <taxon>Gordoniaceae</taxon>
        <taxon>Gordonia</taxon>
    </lineage>
</organism>
<comment type="similarity">
    <text evidence="1">Belongs to the ABC transporter superfamily.</text>
</comment>
<proteinExistence type="inferred from homology"/>
<dbReference type="Gene3D" id="3.40.50.300">
    <property type="entry name" value="P-loop containing nucleotide triphosphate hydrolases"/>
    <property type="match status" value="1"/>
</dbReference>
<evidence type="ECO:0000256" key="3">
    <source>
        <dbReference type="ARBA" id="ARBA00022741"/>
    </source>
</evidence>
<evidence type="ECO:0000259" key="6">
    <source>
        <dbReference type="PROSITE" id="PS50893"/>
    </source>
</evidence>
<keyword evidence="5" id="KW-0029">Amino-acid transport</keyword>
<accession>A0AAD0K4J9</accession>
<dbReference type="InterPro" id="IPR003593">
    <property type="entry name" value="AAA+_ATPase"/>
</dbReference>
<dbReference type="GO" id="GO:0015658">
    <property type="term" value="F:branched-chain amino acid transmembrane transporter activity"/>
    <property type="evidence" value="ECO:0007669"/>
    <property type="project" value="TreeGrafter"/>
</dbReference>
<dbReference type="Pfam" id="PF00005">
    <property type="entry name" value="ABC_tran"/>
    <property type="match status" value="1"/>
</dbReference>
<dbReference type="SMART" id="SM00382">
    <property type="entry name" value="AAA"/>
    <property type="match status" value="1"/>
</dbReference>
<gene>
    <name evidence="7" type="ORF">DLJ61_04795</name>
</gene>
<dbReference type="GO" id="GO:0005524">
    <property type="term" value="F:ATP binding"/>
    <property type="evidence" value="ECO:0007669"/>
    <property type="project" value="UniProtKB-KW"/>
</dbReference>
<dbReference type="PANTHER" id="PTHR43820:SF4">
    <property type="entry name" value="HIGH-AFFINITY BRANCHED-CHAIN AMINO ACID TRANSPORT ATP-BINDING PROTEIN LIVF"/>
    <property type="match status" value="1"/>
</dbReference>
<dbReference type="KEGG" id="gta:BCM27_04755"/>
<keyword evidence="3" id="KW-0547">Nucleotide-binding</keyword>
<evidence type="ECO:0000313" key="8">
    <source>
        <dbReference type="Proteomes" id="UP000247118"/>
    </source>
</evidence>
<dbReference type="PROSITE" id="PS00211">
    <property type="entry name" value="ABC_TRANSPORTER_1"/>
    <property type="match status" value="1"/>
</dbReference>
<evidence type="ECO:0000256" key="1">
    <source>
        <dbReference type="ARBA" id="ARBA00005417"/>
    </source>
</evidence>
<protein>
    <submittedName>
        <fullName evidence="7">ABC transporter ATP-binding protein</fullName>
    </submittedName>
</protein>
<dbReference type="CDD" id="cd03224">
    <property type="entry name" value="ABC_TM1139_LivF_branched"/>
    <property type="match status" value="1"/>
</dbReference>
<dbReference type="AlphaFoldDB" id="A0AAD0K4J9"/>